<feature type="transmembrane region" description="Helical" evidence="1">
    <location>
        <begin position="56"/>
        <end position="74"/>
    </location>
</feature>
<organism evidence="2 3">
    <name type="scientific">Novosphingobium album</name>
    <name type="common">ex Liu et al. 2023</name>
    <dbReference type="NCBI Taxonomy" id="3031130"/>
    <lineage>
        <taxon>Bacteria</taxon>
        <taxon>Pseudomonadati</taxon>
        <taxon>Pseudomonadota</taxon>
        <taxon>Alphaproteobacteria</taxon>
        <taxon>Sphingomonadales</taxon>
        <taxon>Sphingomonadaceae</taxon>
        <taxon>Novosphingobium</taxon>
    </lineage>
</organism>
<name>A0ABT5WU48_9SPHN</name>
<sequence length="94" mass="10418">MLRLSGWLTVTAACVIGLWAAFFAVLGQFTFAGTMLHLGNLASRYVAAGAERQDGFRALFWAWSTGLFVTVGFFRRRTLTDLVNQIKEKADGQK</sequence>
<dbReference type="EMBL" id="JARESE010000060">
    <property type="protein sequence ID" value="MDE8653378.1"/>
    <property type="molecule type" value="Genomic_DNA"/>
</dbReference>
<dbReference type="Proteomes" id="UP001216253">
    <property type="component" value="Unassembled WGS sequence"/>
</dbReference>
<keyword evidence="1" id="KW-0812">Transmembrane</keyword>
<comment type="caution">
    <text evidence="2">The sequence shown here is derived from an EMBL/GenBank/DDBJ whole genome shotgun (WGS) entry which is preliminary data.</text>
</comment>
<keyword evidence="1" id="KW-0472">Membrane</keyword>
<evidence type="ECO:0000313" key="2">
    <source>
        <dbReference type="EMBL" id="MDE8653378.1"/>
    </source>
</evidence>
<dbReference type="RefSeq" id="WP_275229471.1">
    <property type="nucleotide sequence ID" value="NZ_JARESE010000060.1"/>
</dbReference>
<accession>A0ABT5WU48</accession>
<evidence type="ECO:0000256" key="1">
    <source>
        <dbReference type="SAM" id="Phobius"/>
    </source>
</evidence>
<gene>
    <name evidence="2" type="ORF">PYV00_16895</name>
</gene>
<evidence type="ECO:0000313" key="3">
    <source>
        <dbReference type="Proteomes" id="UP001216253"/>
    </source>
</evidence>
<keyword evidence="3" id="KW-1185">Reference proteome</keyword>
<proteinExistence type="predicted"/>
<protein>
    <submittedName>
        <fullName evidence="2">Uncharacterized protein</fullName>
    </submittedName>
</protein>
<reference evidence="2 3" key="1">
    <citation type="submission" date="2023-03" db="EMBL/GenBank/DDBJ databases">
        <title>NovoSphingobium album sp. nov. isolated from polycyclic aromatic hydrocarbons- and heavy-metal polluted soil.</title>
        <authorList>
            <person name="Liu Z."/>
            <person name="Wang K."/>
        </authorList>
    </citation>
    <scope>NUCLEOTIDE SEQUENCE [LARGE SCALE GENOMIC DNA]</scope>
    <source>
        <strain evidence="2 3">H3SJ31-1</strain>
    </source>
</reference>
<keyword evidence="1" id="KW-1133">Transmembrane helix</keyword>